<reference evidence="2" key="1">
    <citation type="submission" date="2019-06" db="EMBL/GenBank/DDBJ databases">
        <authorList>
            <consortium name="Wellcome Sanger Institute Data Sharing"/>
        </authorList>
    </citation>
    <scope>NUCLEOTIDE SEQUENCE [LARGE SCALE GENOMIC DNA]</scope>
</reference>
<name>A0A673CW73_9TELE</name>
<evidence type="ECO:0000256" key="1">
    <source>
        <dbReference type="SAM" id="Phobius"/>
    </source>
</evidence>
<feature type="transmembrane region" description="Helical" evidence="1">
    <location>
        <begin position="12"/>
        <end position="32"/>
    </location>
</feature>
<keyword evidence="1" id="KW-0472">Membrane</keyword>
<keyword evidence="1" id="KW-0812">Transmembrane</keyword>
<proteinExistence type="predicted"/>
<reference evidence="2" key="3">
    <citation type="submission" date="2025-09" db="UniProtKB">
        <authorList>
            <consortium name="Ensembl"/>
        </authorList>
    </citation>
    <scope>IDENTIFICATION</scope>
</reference>
<organism evidence="2 3">
    <name type="scientific">Sphaeramia orbicularis</name>
    <name type="common">orbiculate cardinalfish</name>
    <dbReference type="NCBI Taxonomy" id="375764"/>
    <lineage>
        <taxon>Eukaryota</taxon>
        <taxon>Metazoa</taxon>
        <taxon>Chordata</taxon>
        <taxon>Craniata</taxon>
        <taxon>Vertebrata</taxon>
        <taxon>Euteleostomi</taxon>
        <taxon>Actinopterygii</taxon>
        <taxon>Neopterygii</taxon>
        <taxon>Teleostei</taxon>
        <taxon>Neoteleostei</taxon>
        <taxon>Acanthomorphata</taxon>
        <taxon>Gobiaria</taxon>
        <taxon>Kurtiformes</taxon>
        <taxon>Apogonoidei</taxon>
        <taxon>Apogonidae</taxon>
        <taxon>Apogoninae</taxon>
        <taxon>Sphaeramia</taxon>
    </lineage>
</organism>
<evidence type="ECO:0000313" key="2">
    <source>
        <dbReference type="Ensembl" id="ENSSORP00005056203.1"/>
    </source>
</evidence>
<keyword evidence="1" id="KW-1133">Transmembrane helix</keyword>
<sequence length="89" mass="10415">MKHSGRDRLVSYIRPSFLCMWLCSVGYVNQTLNIYQRKVGRKPHHSRQSQLNSQSFKVKGILQDVSQEWVYARVCQRVVLEALDGYNGR</sequence>
<dbReference type="AlphaFoldDB" id="A0A673CW73"/>
<keyword evidence="3" id="KW-1185">Reference proteome</keyword>
<dbReference type="Ensembl" id="ENSSORT00005057497.1">
    <property type="protein sequence ID" value="ENSSORP00005056203.1"/>
    <property type="gene ID" value="ENSSORG00005025014.1"/>
</dbReference>
<dbReference type="InParanoid" id="A0A673CW73"/>
<protein>
    <submittedName>
        <fullName evidence="2">Uncharacterized protein</fullName>
    </submittedName>
</protein>
<evidence type="ECO:0000313" key="3">
    <source>
        <dbReference type="Proteomes" id="UP000472271"/>
    </source>
</evidence>
<accession>A0A673CW73</accession>
<dbReference type="Proteomes" id="UP000472271">
    <property type="component" value="Chromosome 20"/>
</dbReference>
<reference evidence="2" key="2">
    <citation type="submission" date="2025-08" db="UniProtKB">
        <authorList>
            <consortium name="Ensembl"/>
        </authorList>
    </citation>
    <scope>IDENTIFICATION</scope>
</reference>